<dbReference type="AlphaFoldDB" id="A0A7G9ZCM8"/>
<protein>
    <submittedName>
        <fullName evidence="1">Uncharacterized protein</fullName>
    </submittedName>
</protein>
<name>A0A7G9ZCM8_9EURY</name>
<accession>A0A7G9ZCM8</accession>
<sequence>MATPAIRGNPTAECADGNAHVVSPRNNVENLKVRFRSTARIKKNTMKSVKRTIVRVVTYNKRKRTVTLRPKGMESDYNGYSDVIVDGRTILGLQMASKVFINICDVELGKPHKLPESPGIDPVRANDGVWGRGFGKKRMPSCNERYRGSKFALTREGADLPNWCFIVCKEANL</sequence>
<reference evidence="1" key="1">
    <citation type="submission" date="2020-06" db="EMBL/GenBank/DDBJ databases">
        <title>Unique genomic features of the anaerobic methanotrophic archaea.</title>
        <authorList>
            <person name="Chadwick G.L."/>
            <person name="Skennerton C.T."/>
            <person name="Laso-Perez R."/>
            <person name="Leu A.O."/>
            <person name="Speth D.R."/>
            <person name="Yu H."/>
            <person name="Morgan-Lang C."/>
            <person name="Hatzenpichler R."/>
            <person name="Goudeau D."/>
            <person name="Malmstrom R."/>
            <person name="Brazelton W.J."/>
            <person name="Woyke T."/>
            <person name="Hallam S.J."/>
            <person name="Tyson G.W."/>
            <person name="Wegener G."/>
            <person name="Boetius A."/>
            <person name="Orphan V."/>
        </authorList>
    </citation>
    <scope>NUCLEOTIDE SEQUENCE</scope>
</reference>
<organism evidence="1">
    <name type="scientific">Candidatus Methanophaga sp. ANME-1 ERB7</name>
    <dbReference type="NCBI Taxonomy" id="2759913"/>
    <lineage>
        <taxon>Archaea</taxon>
        <taxon>Methanobacteriati</taxon>
        <taxon>Methanobacteriota</taxon>
        <taxon>Stenosarchaea group</taxon>
        <taxon>Methanomicrobia</taxon>
        <taxon>Candidatus Methanophagales</taxon>
        <taxon>Candidatus Methanophagaceae</taxon>
        <taxon>Candidatus Methanophaga</taxon>
    </lineage>
</organism>
<evidence type="ECO:0000313" key="1">
    <source>
        <dbReference type="EMBL" id="QNO58012.1"/>
    </source>
</evidence>
<gene>
    <name evidence="1" type="ORF">FKBFPHBB_00013</name>
</gene>
<proteinExistence type="predicted"/>
<dbReference type="EMBL" id="MT631710">
    <property type="protein sequence ID" value="QNO58012.1"/>
    <property type="molecule type" value="Genomic_DNA"/>
</dbReference>